<dbReference type="OrthoDB" id="286892at2"/>
<evidence type="ECO:0000313" key="2">
    <source>
        <dbReference type="Proteomes" id="UP000324233"/>
    </source>
</evidence>
<dbReference type="AlphaFoldDB" id="A0A5B9WEI8"/>
<gene>
    <name evidence="1" type="ORF">OJF2_68980</name>
</gene>
<keyword evidence="2" id="KW-1185">Reference proteome</keyword>
<accession>A0A5B9WEI8</accession>
<dbReference type="Proteomes" id="UP000324233">
    <property type="component" value="Chromosome"/>
</dbReference>
<proteinExistence type="predicted"/>
<sequence>MENAELSPLLQSFVGKTVVIDFVSPYVCLGKLVGWDAQFLELRDADLHDFRDSQATREVYVYDSVRIGIRRNRARVLVRRDEVVAVTLFEDIATF</sequence>
<dbReference type="RefSeq" id="WP_148597755.1">
    <property type="nucleotide sequence ID" value="NZ_CP042997.1"/>
</dbReference>
<organism evidence="1 2">
    <name type="scientific">Aquisphaera giovannonii</name>
    <dbReference type="NCBI Taxonomy" id="406548"/>
    <lineage>
        <taxon>Bacteria</taxon>
        <taxon>Pseudomonadati</taxon>
        <taxon>Planctomycetota</taxon>
        <taxon>Planctomycetia</taxon>
        <taxon>Isosphaerales</taxon>
        <taxon>Isosphaeraceae</taxon>
        <taxon>Aquisphaera</taxon>
    </lineage>
</organism>
<dbReference type="EMBL" id="CP042997">
    <property type="protein sequence ID" value="QEH38300.1"/>
    <property type="molecule type" value="Genomic_DNA"/>
</dbReference>
<dbReference type="KEGG" id="agv:OJF2_68980"/>
<evidence type="ECO:0000313" key="1">
    <source>
        <dbReference type="EMBL" id="QEH38300.1"/>
    </source>
</evidence>
<reference evidence="1 2" key="1">
    <citation type="submission" date="2019-08" db="EMBL/GenBank/DDBJ databases">
        <title>Deep-cultivation of Planctomycetes and their phenomic and genomic characterization uncovers novel biology.</title>
        <authorList>
            <person name="Wiegand S."/>
            <person name="Jogler M."/>
            <person name="Boedeker C."/>
            <person name="Pinto D."/>
            <person name="Vollmers J."/>
            <person name="Rivas-Marin E."/>
            <person name="Kohn T."/>
            <person name="Peeters S.H."/>
            <person name="Heuer A."/>
            <person name="Rast P."/>
            <person name="Oberbeckmann S."/>
            <person name="Bunk B."/>
            <person name="Jeske O."/>
            <person name="Meyerdierks A."/>
            <person name="Storesund J.E."/>
            <person name="Kallscheuer N."/>
            <person name="Luecker S."/>
            <person name="Lage O.M."/>
            <person name="Pohl T."/>
            <person name="Merkel B.J."/>
            <person name="Hornburger P."/>
            <person name="Mueller R.-W."/>
            <person name="Bruemmer F."/>
            <person name="Labrenz M."/>
            <person name="Spormann A.M."/>
            <person name="Op den Camp H."/>
            <person name="Overmann J."/>
            <person name="Amann R."/>
            <person name="Jetten M.S.M."/>
            <person name="Mascher T."/>
            <person name="Medema M.H."/>
            <person name="Devos D.P."/>
            <person name="Kaster A.-K."/>
            <person name="Ovreas L."/>
            <person name="Rohde M."/>
            <person name="Galperin M.Y."/>
            <person name="Jogler C."/>
        </authorList>
    </citation>
    <scope>NUCLEOTIDE SEQUENCE [LARGE SCALE GENOMIC DNA]</scope>
    <source>
        <strain evidence="1 2">OJF2</strain>
    </source>
</reference>
<name>A0A5B9WEI8_9BACT</name>
<protein>
    <submittedName>
        <fullName evidence="1">Uncharacterized protein</fullName>
    </submittedName>
</protein>